<evidence type="ECO:0000256" key="6">
    <source>
        <dbReference type="SAM" id="MobiDB-lite"/>
    </source>
</evidence>
<evidence type="ECO:0000256" key="4">
    <source>
        <dbReference type="ARBA" id="ARBA00022989"/>
    </source>
</evidence>
<dbReference type="GO" id="GO:0016020">
    <property type="term" value="C:membrane"/>
    <property type="evidence" value="ECO:0007669"/>
    <property type="project" value="UniProtKB-SubCell"/>
</dbReference>
<name>A0A0F4YH83_RASE3</name>
<dbReference type="STRING" id="1408163.A0A0F4YH83"/>
<dbReference type="Proteomes" id="UP000053958">
    <property type="component" value="Unassembled WGS sequence"/>
</dbReference>
<feature type="domain" description="Yeast cell wall synthesis Kre9/Knh1-like N-terminal" evidence="9">
    <location>
        <begin position="28"/>
        <end position="101"/>
    </location>
</feature>
<reference evidence="10 11" key="1">
    <citation type="submission" date="2015-04" db="EMBL/GenBank/DDBJ databases">
        <authorList>
            <person name="Heijne W.H."/>
            <person name="Fedorova N.D."/>
            <person name="Nierman W.C."/>
            <person name="Vollebregt A.W."/>
            <person name="Zhao Z."/>
            <person name="Wu L."/>
            <person name="Kumar M."/>
            <person name="Stam H."/>
            <person name="van den Berg M.A."/>
            <person name="Pel H.J."/>
        </authorList>
    </citation>
    <scope>NUCLEOTIDE SEQUENCE [LARGE SCALE GENOMIC DNA]</scope>
    <source>
        <strain evidence="10 11">CBS 393.64</strain>
    </source>
</reference>
<organism evidence="10 11">
    <name type="scientific">Rasamsonia emersonii (strain ATCC 16479 / CBS 393.64 / IMI 116815)</name>
    <dbReference type="NCBI Taxonomy" id="1408163"/>
    <lineage>
        <taxon>Eukaryota</taxon>
        <taxon>Fungi</taxon>
        <taxon>Dikarya</taxon>
        <taxon>Ascomycota</taxon>
        <taxon>Pezizomycotina</taxon>
        <taxon>Eurotiomycetes</taxon>
        <taxon>Eurotiomycetidae</taxon>
        <taxon>Eurotiales</taxon>
        <taxon>Trichocomaceae</taxon>
        <taxon>Rasamsonia</taxon>
    </lineage>
</organism>
<evidence type="ECO:0000256" key="1">
    <source>
        <dbReference type="ARBA" id="ARBA00004167"/>
    </source>
</evidence>
<dbReference type="CDD" id="cd12087">
    <property type="entry name" value="TM_EGFR-like"/>
    <property type="match status" value="1"/>
</dbReference>
<protein>
    <recommendedName>
        <fullName evidence="9">Yeast cell wall synthesis Kre9/Knh1-like N-terminal domain-containing protein</fullName>
    </recommendedName>
</protein>
<keyword evidence="5 7" id="KW-0472">Membrane</keyword>
<dbReference type="OrthoDB" id="5316007at2759"/>
<dbReference type="InterPro" id="IPR051694">
    <property type="entry name" value="Immunoregulatory_rcpt-like"/>
</dbReference>
<keyword evidence="2 7" id="KW-0812">Transmembrane</keyword>
<comment type="caution">
    <text evidence="10">The sequence shown here is derived from an EMBL/GenBank/DDBJ whole genome shotgun (WGS) entry which is preliminary data.</text>
</comment>
<feature type="compositionally biased region" description="Low complexity" evidence="6">
    <location>
        <begin position="133"/>
        <end position="168"/>
    </location>
</feature>
<comment type="subcellular location">
    <subcellularLocation>
        <location evidence="1">Membrane</location>
        <topology evidence="1">Single-pass membrane protein</topology>
    </subcellularLocation>
</comment>
<dbReference type="GO" id="GO:0071944">
    <property type="term" value="C:cell periphery"/>
    <property type="evidence" value="ECO:0007669"/>
    <property type="project" value="UniProtKB-ARBA"/>
</dbReference>
<evidence type="ECO:0000259" key="9">
    <source>
        <dbReference type="Pfam" id="PF10342"/>
    </source>
</evidence>
<feature type="compositionally biased region" description="Basic and acidic residues" evidence="6">
    <location>
        <begin position="226"/>
        <end position="241"/>
    </location>
</feature>
<feature type="signal peptide" evidence="8">
    <location>
        <begin position="1"/>
        <end position="23"/>
    </location>
</feature>
<feature type="region of interest" description="Disordered" evidence="6">
    <location>
        <begin position="211"/>
        <end position="273"/>
    </location>
</feature>
<keyword evidence="4 7" id="KW-1133">Transmembrane helix</keyword>
<gene>
    <name evidence="10" type="ORF">T310_9399</name>
</gene>
<keyword evidence="3 8" id="KW-0732">Signal</keyword>
<evidence type="ECO:0000256" key="3">
    <source>
        <dbReference type="ARBA" id="ARBA00022729"/>
    </source>
</evidence>
<evidence type="ECO:0000256" key="7">
    <source>
        <dbReference type="SAM" id="Phobius"/>
    </source>
</evidence>
<dbReference type="PANTHER" id="PTHR15549">
    <property type="entry name" value="PAIRED IMMUNOGLOBULIN-LIKE TYPE 2 RECEPTOR"/>
    <property type="match status" value="1"/>
</dbReference>
<dbReference type="GeneID" id="25321337"/>
<feature type="compositionally biased region" description="Basic and acidic residues" evidence="6">
    <location>
        <begin position="258"/>
        <end position="273"/>
    </location>
</feature>
<dbReference type="EMBL" id="LASV01000722">
    <property type="protein sequence ID" value="KKA16993.1"/>
    <property type="molecule type" value="Genomic_DNA"/>
</dbReference>
<dbReference type="InterPro" id="IPR018466">
    <property type="entry name" value="Kre9/Knh1-like_N"/>
</dbReference>
<accession>A0A0F4YH83</accession>
<dbReference type="Pfam" id="PF10342">
    <property type="entry name" value="Kre9_KNH"/>
    <property type="match status" value="1"/>
</dbReference>
<feature type="transmembrane region" description="Helical" evidence="7">
    <location>
        <begin position="183"/>
        <end position="204"/>
    </location>
</feature>
<dbReference type="RefSeq" id="XP_013323605.1">
    <property type="nucleotide sequence ID" value="XM_013468151.1"/>
</dbReference>
<sequence>MFALLRIRILLAACHLLISLGGGLQVTSPKAGDVIDASQSFKITWTSGANDPSAISIYIGQNSTQFIRELAINVSVSAGSYVVPPIQGLVPDGTGYTIMLDPVSGGDEGASSGEITLIHSASSGTSVPTATTTVTAVSSASPTTTSSSSAPSDTATASTTQTSPSSSSNRKKTSHRLSSARKAGIGIGVAAAVILLAIVAFLLFRRRKQTREAAGDGENVPPVAEKASEPTTEGKEEDKPELPGNHEWPRAELPTARETAELSTEREAHELPA</sequence>
<evidence type="ECO:0000256" key="5">
    <source>
        <dbReference type="ARBA" id="ARBA00023136"/>
    </source>
</evidence>
<dbReference type="AlphaFoldDB" id="A0A0F4YH83"/>
<feature type="chain" id="PRO_5002481603" description="Yeast cell wall synthesis Kre9/Knh1-like N-terminal domain-containing protein" evidence="8">
    <location>
        <begin position="24"/>
        <end position="273"/>
    </location>
</feature>
<evidence type="ECO:0000313" key="11">
    <source>
        <dbReference type="Proteomes" id="UP000053958"/>
    </source>
</evidence>
<evidence type="ECO:0000256" key="8">
    <source>
        <dbReference type="SAM" id="SignalP"/>
    </source>
</evidence>
<keyword evidence="11" id="KW-1185">Reference proteome</keyword>
<proteinExistence type="predicted"/>
<evidence type="ECO:0000313" key="10">
    <source>
        <dbReference type="EMBL" id="KKA16993.1"/>
    </source>
</evidence>
<feature type="region of interest" description="Disordered" evidence="6">
    <location>
        <begin position="133"/>
        <end position="177"/>
    </location>
</feature>
<evidence type="ECO:0000256" key="2">
    <source>
        <dbReference type="ARBA" id="ARBA00022692"/>
    </source>
</evidence>